<accession>A0AAP0PBL1</accession>
<comment type="caution">
    <text evidence="3">The sequence shown here is derived from an EMBL/GenBank/DDBJ whole genome shotgun (WGS) entry which is preliminary data.</text>
</comment>
<keyword evidence="4" id="KW-1185">Reference proteome</keyword>
<reference evidence="3 4" key="1">
    <citation type="submission" date="2024-01" db="EMBL/GenBank/DDBJ databases">
        <title>Genome assemblies of Stephania.</title>
        <authorList>
            <person name="Yang L."/>
        </authorList>
    </citation>
    <scope>NUCLEOTIDE SEQUENCE [LARGE SCALE GENOMIC DNA]</scope>
    <source>
        <strain evidence="3">QJT</strain>
        <tissue evidence="3">Leaf</tissue>
    </source>
</reference>
<gene>
    <name evidence="3" type="ORF">Sjap_009277</name>
</gene>
<evidence type="ECO:0000313" key="4">
    <source>
        <dbReference type="Proteomes" id="UP001417504"/>
    </source>
</evidence>
<organism evidence="3 4">
    <name type="scientific">Stephania japonica</name>
    <dbReference type="NCBI Taxonomy" id="461633"/>
    <lineage>
        <taxon>Eukaryota</taxon>
        <taxon>Viridiplantae</taxon>
        <taxon>Streptophyta</taxon>
        <taxon>Embryophyta</taxon>
        <taxon>Tracheophyta</taxon>
        <taxon>Spermatophyta</taxon>
        <taxon>Magnoliopsida</taxon>
        <taxon>Ranunculales</taxon>
        <taxon>Menispermaceae</taxon>
        <taxon>Menispermoideae</taxon>
        <taxon>Cissampelideae</taxon>
        <taxon>Stephania</taxon>
    </lineage>
</organism>
<dbReference type="PANTHER" id="PTHR35307:SF3">
    <property type="entry name" value="DUF4220 DOMAIN-CONTAINING PROTEIN"/>
    <property type="match status" value="1"/>
</dbReference>
<name>A0AAP0PBL1_9MAGN</name>
<dbReference type="AlphaFoldDB" id="A0AAP0PBL1"/>
<keyword evidence="2" id="KW-1133">Transmembrane helix</keyword>
<proteinExistence type="predicted"/>
<sequence>MPRVQDQLSKLTGTALICICMGFCMPSLGTYRESERFSNMVALSIFVVTIVVNICIQMHTENEFFKLGEQKKHVLAEALWARDNFNTLFYEIVEKFGNINDAFRNQSPLEQAIGIIKELKEVMRPDYIRDELAMMTDFIQGCVGIGEETMGDEDMQKFMDLIVMDKNGFDKWTLRRGVKDMKRWIAGNKPNTLNHLKELLSKTRPSVSQESLADLLRNFYDSERPGYEVSPLSIVLVARVTAISIPSALSGSLLLNSLSEVFEIIQFVQRKMNPSTFEGKKKSKLAVALLKSEKFNSHLLPKILKKSKMETSESQSQLIQAIAIIRGLKEELPADYIQNELAIITEFIMRRRVHGSIEDLYRYLEQLYVDMLNEHLVQLPNAIFKEIVECHSEECEKIIKSALRVLHKFEQLEGLVQWSFPEGTTITHLISDEAPSRRRFRSSVGGNTSTTGDMDLGGPSCSATSQDEIIQIE</sequence>
<evidence type="ECO:0000256" key="1">
    <source>
        <dbReference type="SAM" id="MobiDB-lite"/>
    </source>
</evidence>
<dbReference type="EMBL" id="JBBNAE010000003">
    <property type="protein sequence ID" value="KAK9138683.1"/>
    <property type="molecule type" value="Genomic_DNA"/>
</dbReference>
<feature type="transmembrane region" description="Helical" evidence="2">
    <location>
        <begin position="37"/>
        <end position="56"/>
    </location>
</feature>
<feature type="region of interest" description="Disordered" evidence="1">
    <location>
        <begin position="438"/>
        <end position="473"/>
    </location>
</feature>
<evidence type="ECO:0000313" key="3">
    <source>
        <dbReference type="EMBL" id="KAK9138683.1"/>
    </source>
</evidence>
<keyword evidence="2" id="KW-0472">Membrane</keyword>
<dbReference type="PANTHER" id="PTHR35307">
    <property type="entry name" value="PROTEIN, PUTATIVE-RELATED"/>
    <property type="match status" value="1"/>
</dbReference>
<feature type="compositionally biased region" description="Polar residues" evidence="1">
    <location>
        <begin position="461"/>
        <end position="473"/>
    </location>
</feature>
<evidence type="ECO:0000256" key="2">
    <source>
        <dbReference type="SAM" id="Phobius"/>
    </source>
</evidence>
<keyword evidence="2" id="KW-0812">Transmembrane</keyword>
<dbReference type="Proteomes" id="UP001417504">
    <property type="component" value="Unassembled WGS sequence"/>
</dbReference>
<feature type="transmembrane region" description="Helical" evidence="2">
    <location>
        <begin position="12"/>
        <end position="31"/>
    </location>
</feature>
<protein>
    <submittedName>
        <fullName evidence="3">Uncharacterized protein</fullName>
    </submittedName>
</protein>